<dbReference type="Pfam" id="PF03880">
    <property type="entry name" value="DbpA"/>
    <property type="match status" value="1"/>
</dbReference>
<protein>
    <submittedName>
        <fullName evidence="11">ATP-dependent RNA helicase DbpA</fullName>
    </submittedName>
</protein>
<evidence type="ECO:0000259" key="9">
    <source>
        <dbReference type="PROSITE" id="PS51194"/>
    </source>
</evidence>
<dbReference type="SUPFAM" id="SSF52540">
    <property type="entry name" value="P-loop containing nucleoside triphosphate hydrolases"/>
    <property type="match status" value="1"/>
</dbReference>
<dbReference type="InterPro" id="IPR050079">
    <property type="entry name" value="DEAD_box_RNA_helicase"/>
</dbReference>
<dbReference type="GO" id="GO:0003676">
    <property type="term" value="F:nucleic acid binding"/>
    <property type="evidence" value="ECO:0007669"/>
    <property type="project" value="InterPro"/>
</dbReference>
<evidence type="ECO:0000313" key="11">
    <source>
        <dbReference type="EMBL" id="OLO04836.1"/>
    </source>
</evidence>
<keyword evidence="3 7" id="KW-0347">Helicase</keyword>
<dbReference type="STRING" id="404433.BTW07_07560"/>
<comment type="similarity">
    <text evidence="5 7">Belongs to the DEAD box helicase family.</text>
</comment>
<sequence>MRPEARHAKAFSSLPLAAELLDNLESLGYLAMTPIQAASLPPILRGQDVIGQGKTGSGKTAAFGLGLLSALDVSRFQVQALVLCPTRELADQVAEELRRLARMLANVKILALCGGTPLGPQLNSLSHGAHVVVGTPGRIEEHLRKASLDLSSLAVLVLDEADRMLDMGFQAALEAIVAATPTARQTLLFSATYGDSVRPVAERMLREPVNVEVDSTHDERSIRQHFHQVADEPGRLAALSRLLLHYRPESSVVFCNTRRETQTVADELAAAGFSAQALHGDLEQRDRDQTLIRFANKSLSVLVATDVAARGLDIDALDAVFNYQIARELEVHVHRIGRTGRAGASGVACTLVTEKEAYRLERLEAFLGETLTLEPLPGRSTASREPFKPRMATLQIDAGKKQKIRPGDVLGALTNGDNALSGDQVGKIKVLDRSAYVAVERGIAQQALATLSAGKLKGRSCRVRRIGR</sequence>
<evidence type="ECO:0000256" key="6">
    <source>
        <dbReference type="PROSITE-ProRule" id="PRU00552"/>
    </source>
</evidence>
<dbReference type="CDD" id="cd18787">
    <property type="entry name" value="SF2_C_DEAD"/>
    <property type="match status" value="1"/>
</dbReference>
<keyword evidence="4 7" id="KW-0067">ATP-binding</keyword>
<dbReference type="InterPro" id="IPR014001">
    <property type="entry name" value="Helicase_ATP-bd"/>
</dbReference>
<dbReference type="PANTHER" id="PTHR47959">
    <property type="entry name" value="ATP-DEPENDENT RNA HELICASE RHLE-RELATED"/>
    <property type="match status" value="1"/>
</dbReference>
<evidence type="ECO:0000256" key="5">
    <source>
        <dbReference type="ARBA" id="ARBA00038437"/>
    </source>
</evidence>
<dbReference type="AlphaFoldDB" id="A0A1Q8STV2"/>
<feature type="short sequence motif" description="Q motif" evidence="6">
    <location>
        <begin position="9"/>
        <end position="37"/>
    </location>
</feature>
<accession>A0A1Q8STV2</accession>
<dbReference type="GO" id="GO:0016787">
    <property type="term" value="F:hydrolase activity"/>
    <property type="evidence" value="ECO:0007669"/>
    <property type="project" value="UniProtKB-KW"/>
</dbReference>
<reference evidence="11 12" key="1">
    <citation type="submission" date="2016-12" db="EMBL/GenBank/DDBJ databases">
        <title>Draft genome sequences of strains Salinicola socius SMB35, Salinicola sp. MH3R3-1 and Chromohalobacter sp. SMB17 from the Verkhnekamsk potash mining region of Russia.</title>
        <authorList>
            <person name="Mavrodi D.V."/>
            <person name="Olsson B.E."/>
            <person name="Korsakova E.S."/>
            <person name="Pyankova A."/>
            <person name="Mavrodi O.V."/>
            <person name="Plotnikova E.G."/>
        </authorList>
    </citation>
    <scope>NUCLEOTIDE SEQUENCE [LARGE SCALE GENOMIC DNA]</scope>
    <source>
        <strain evidence="11 12">SMB35</strain>
    </source>
</reference>
<gene>
    <name evidence="11" type="ORF">BTW07_07560</name>
</gene>
<dbReference type="PROSITE" id="PS51195">
    <property type="entry name" value="Q_MOTIF"/>
    <property type="match status" value="1"/>
</dbReference>
<dbReference type="Pfam" id="PF00270">
    <property type="entry name" value="DEAD"/>
    <property type="match status" value="1"/>
</dbReference>
<dbReference type="InterPro" id="IPR014014">
    <property type="entry name" value="RNA_helicase_DEAD_Q_motif"/>
</dbReference>
<dbReference type="GO" id="GO:0005524">
    <property type="term" value="F:ATP binding"/>
    <property type="evidence" value="ECO:0007669"/>
    <property type="project" value="UniProtKB-KW"/>
</dbReference>
<feature type="domain" description="DEAD-box RNA helicase Q" evidence="10">
    <location>
        <begin position="9"/>
        <end position="37"/>
    </location>
</feature>
<dbReference type="Pfam" id="PF00271">
    <property type="entry name" value="Helicase_C"/>
    <property type="match status" value="1"/>
</dbReference>
<dbReference type="Gene3D" id="3.30.70.330">
    <property type="match status" value="1"/>
</dbReference>
<keyword evidence="12" id="KW-1185">Reference proteome</keyword>
<keyword evidence="2 7" id="KW-0378">Hydrolase</keyword>
<dbReference type="SMART" id="SM00490">
    <property type="entry name" value="HELICc"/>
    <property type="match status" value="1"/>
</dbReference>
<dbReference type="InterPro" id="IPR001650">
    <property type="entry name" value="Helicase_C-like"/>
</dbReference>
<proteinExistence type="inferred from homology"/>
<evidence type="ECO:0000256" key="2">
    <source>
        <dbReference type="ARBA" id="ARBA00022801"/>
    </source>
</evidence>
<dbReference type="PANTHER" id="PTHR47959:SF1">
    <property type="entry name" value="ATP-DEPENDENT RNA HELICASE DBPA"/>
    <property type="match status" value="1"/>
</dbReference>
<dbReference type="GO" id="GO:0003724">
    <property type="term" value="F:RNA helicase activity"/>
    <property type="evidence" value="ECO:0007669"/>
    <property type="project" value="InterPro"/>
</dbReference>
<evidence type="ECO:0000259" key="10">
    <source>
        <dbReference type="PROSITE" id="PS51195"/>
    </source>
</evidence>
<dbReference type="CDD" id="cd00268">
    <property type="entry name" value="DEADc"/>
    <property type="match status" value="1"/>
</dbReference>
<keyword evidence="1 7" id="KW-0547">Nucleotide-binding</keyword>
<dbReference type="SMART" id="SM00487">
    <property type="entry name" value="DEXDc"/>
    <property type="match status" value="1"/>
</dbReference>
<feature type="domain" description="Helicase C-terminal" evidence="9">
    <location>
        <begin position="221"/>
        <end position="384"/>
    </location>
</feature>
<dbReference type="GO" id="GO:0005829">
    <property type="term" value="C:cytosol"/>
    <property type="evidence" value="ECO:0007669"/>
    <property type="project" value="TreeGrafter"/>
</dbReference>
<dbReference type="InterPro" id="IPR000629">
    <property type="entry name" value="RNA-helicase_DEAD-box_CS"/>
</dbReference>
<dbReference type="InterPro" id="IPR044742">
    <property type="entry name" value="DEAD/DEAH_RhlB"/>
</dbReference>
<dbReference type="InterPro" id="IPR027417">
    <property type="entry name" value="P-loop_NTPase"/>
</dbReference>
<dbReference type="NCBIfam" id="NF008744">
    <property type="entry name" value="PRK11776.1"/>
    <property type="match status" value="1"/>
</dbReference>
<feature type="domain" description="Helicase ATP-binding" evidence="8">
    <location>
        <begin position="40"/>
        <end position="211"/>
    </location>
</feature>
<dbReference type="PROSITE" id="PS51194">
    <property type="entry name" value="HELICASE_CTER"/>
    <property type="match status" value="1"/>
</dbReference>
<name>A0A1Q8STV2_9GAMM</name>
<dbReference type="Proteomes" id="UP000186878">
    <property type="component" value="Unassembled WGS sequence"/>
</dbReference>
<dbReference type="InterPro" id="IPR011545">
    <property type="entry name" value="DEAD/DEAH_box_helicase_dom"/>
</dbReference>
<dbReference type="Gene3D" id="3.40.50.300">
    <property type="entry name" value="P-loop containing nucleotide triphosphate hydrolases"/>
    <property type="match status" value="2"/>
</dbReference>
<evidence type="ECO:0000256" key="7">
    <source>
        <dbReference type="RuleBase" id="RU000492"/>
    </source>
</evidence>
<evidence type="ECO:0000259" key="8">
    <source>
        <dbReference type="PROSITE" id="PS51192"/>
    </source>
</evidence>
<evidence type="ECO:0000256" key="1">
    <source>
        <dbReference type="ARBA" id="ARBA00022741"/>
    </source>
</evidence>
<evidence type="ECO:0000256" key="3">
    <source>
        <dbReference type="ARBA" id="ARBA00022806"/>
    </source>
</evidence>
<organism evidence="11 12">
    <name type="scientific">Salinicola socius</name>
    <dbReference type="NCBI Taxonomy" id="404433"/>
    <lineage>
        <taxon>Bacteria</taxon>
        <taxon>Pseudomonadati</taxon>
        <taxon>Pseudomonadota</taxon>
        <taxon>Gammaproteobacteria</taxon>
        <taxon>Oceanospirillales</taxon>
        <taxon>Halomonadaceae</taxon>
        <taxon>Salinicola</taxon>
    </lineage>
</organism>
<dbReference type="PROSITE" id="PS00039">
    <property type="entry name" value="DEAD_ATP_HELICASE"/>
    <property type="match status" value="1"/>
</dbReference>
<dbReference type="OrthoDB" id="9805696at2"/>
<evidence type="ECO:0000256" key="4">
    <source>
        <dbReference type="ARBA" id="ARBA00022840"/>
    </source>
</evidence>
<dbReference type="InterPro" id="IPR012677">
    <property type="entry name" value="Nucleotide-bd_a/b_plait_sf"/>
</dbReference>
<dbReference type="InterPro" id="IPR005580">
    <property type="entry name" value="DbpA/CsdA_RNA-bd_dom"/>
</dbReference>
<comment type="caution">
    <text evidence="11">The sequence shown here is derived from an EMBL/GenBank/DDBJ whole genome shotgun (WGS) entry which is preliminary data.</text>
</comment>
<dbReference type="PROSITE" id="PS51192">
    <property type="entry name" value="HELICASE_ATP_BIND_1"/>
    <property type="match status" value="1"/>
</dbReference>
<evidence type="ECO:0000313" key="12">
    <source>
        <dbReference type="Proteomes" id="UP000186878"/>
    </source>
</evidence>
<dbReference type="EMBL" id="MSDO01000009">
    <property type="protein sequence ID" value="OLO04836.1"/>
    <property type="molecule type" value="Genomic_DNA"/>
</dbReference>